<gene>
    <name evidence="2" type="ORF">UFOPK3837_00042</name>
</gene>
<keyword evidence="1" id="KW-1133">Transmembrane helix</keyword>
<name>A0A6J7JP72_9ZZZZ</name>
<feature type="transmembrane region" description="Helical" evidence="1">
    <location>
        <begin position="98"/>
        <end position="116"/>
    </location>
</feature>
<proteinExistence type="predicted"/>
<keyword evidence="1" id="KW-0812">Transmembrane</keyword>
<evidence type="ECO:0000256" key="1">
    <source>
        <dbReference type="SAM" id="Phobius"/>
    </source>
</evidence>
<feature type="transmembrane region" description="Helical" evidence="1">
    <location>
        <begin position="122"/>
        <end position="146"/>
    </location>
</feature>
<keyword evidence="1" id="KW-0472">Membrane</keyword>
<evidence type="ECO:0000313" key="2">
    <source>
        <dbReference type="EMBL" id="CAB4944803.1"/>
    </source>
</evidence>
<reference evidence="2" key="1">
    <citation type="submission" date="2020-05" db="EMBL/GenBank/DDBJ databases">
        <authorList>
            <person name="Chiriac C."/>
            <person name="Salcher M."/>
            <person name="Ghai R."/>
            <person name="Kavagutti S V."/>
        </authorList>
    </citation>
    <scope>NUCLEOTIDE SEQUENCE</scope>
</reference>
<dbReference type="AlphaFoldDB" id="A0A6J7JP72"/>
<organism evidence="2">
    <name type="scientific">freshwater metagenome</name>
    <dbReference type="NCBI Taxonomy" id="449393"/>
    <lineage>
        <taxon>unclassified sequences</taxon>
        <taxon>metagenomes</taxon>
        <taxon>ecological metagenomes</taxon>
    </lineage>
</organism>
<dbReference type="EMBL" id="CAFBNO010000001">
    <property type="protein sequence ID" value="CAB4944803.1"/>
    <property type="molecule type" value="Genomic_DNA"/>
</dbReference>
<feature type="transmembrane region" description="Helical" evidence="1">
    <location>
        <begin position="47"/>
        <end position="77"/>
    </location>
</feature>
<protein>
    <submittedName>
        <fullName evidence="2">Unannotated protein</fullName>
    </submittedName>
</protein>
<accession>A0A6J7JP72</accession>
<sequence>MSILRKLLVLQLTSYVTLLVAMALGTGSTQDQSIPDRLSAVFSSPIFWWGLYLLVYMSVTNPLVLGLLVWFVVAVLVPEKPVTAARGSKNWFAKFGKSPALPLALQGVGVLISWIIEPQKRSLPAAGVGLLILLFMSLSYLTFRLLERVSLVRKSK</sequence>